<dbReference type="KEGG" id="kge:TQ33_0978"/>
<dbReference type="InterPro" id="IPR016024">
    <property type="entry name" value="ARM-type_fold"/>
</dbReference>
<feature type="binding site" evidence="14">
    <location>
        <position position="343"/>
    </location>
    <ligand>
        <name>Zn(2+)</name>
        <dbReference type="ChEBI" id="CHEBI:29105"/>
        <note>catalytic</note>
    </ligand>
</feature>
<feature type="binding site" evidence="14">
    <location>
        <position position="362"/>
    </location>
    <ligand>
        <name>Zn(2+)</name>
        <dbReference type="ChEBI" id="CHEBI:29105"/>
        <note>catalytic</note>
    </ligand>
</feature>
<feature type="binding site" evidence="13">
    <location>
        <begin position="183"/>
        <end position="185"/>
    </location>
    <ligand>
        <name>a peptide</name>
        <dbReference type="ChEBI" id="CHEBI:60466"/>
    </ligand>
</feature>
<feature type="binding site" evidence="13">
    <location>
        <begin position="310"/>
        <end position="315"/>
    </location>
    <ligand>
        <name>a peptide</name>
        <dbReference type="ChEBI" id="CHEBI:60466"/>
    </ligand>
</feature>
<keyword evidence="9" id="KW-0378">Hydrolase</keyword>
<keyword evidence="16" id="KW-0031">Aminopeptidase</keyword>
<dbReference type="PRINTS" id="PR00756">
    <property type="entry name" value="ALADIPTASE"/>
</dbReference>
<name>A0A0F6TQZ0_9GAMM</name>
<dbReference type="Gene3D" id="1.10.390.10">
    <property type="entry name" value="Neutral Protease Domain 2"/>
    <property type="match status" value="1"/>
</dbReference>
<evidence type="ECO:0000256" key="7">
    <source>
        <dbReference type="ARBA" id="ARBA00022670"/>
    </source>
</evidence>
<dbReference type="HOGENOM" id="CLU_014505_1_2_6"/>
<dbReference type="CDD" id="cd09599">
    <property type="entry name" value="M1_LTA4H"/>
    <property type="match status" value="1"/>
</dbReference>
<proteinExistence type="inferred from homology"/>
<reference evidence="16 17" key="1">
    <citation type="submission" date="2015-02" db="EMBL/GenBank/DDBJ databases">
        <title>Complete genome sequence of Kangiella geojedonensis strain YCS-5T.</title>
        <authorList>
            <person name="Kim K.M."/>
        </authorList>
    </citation>
    <scope>NUCLEOTIDE SEQUENCE [LARGE SCALE GENOMIC DNA]</scope>
    <source>
        <strain evidence="16 17">YCS-5</strain>
    </source>
</reference>
<dbReference type="Gene3D" id="2.60.40.1730">
    <property type="entry name" value="tricorn interacting facor f3 domain"/>
    <property type="match status" value="1"/>
</dbReference>
<feature type="binding site" evidence="14">
    <location>
        <position position="339"/>
    </location>
    <ligand>
        <name>Zn(2+)</name>
        <dbReference type="ChEBI" id="CHEBI:29105"/>
        <note>catalytic</note>
    </ligand>
</feature>
<comment type="similarity">
    <text evidence="3">Belongs to the peptidase M1 family.</text>
</comment>
<dbReference type="GO" id="GO:0006508">
    <property type="term" value="P:proteolysis"/>
    <property type="evidence" value="ECO:0007669"/>
    <property type="project" value="UniProtKB-KW"/>
</dbReference>
<comment type="catalytic activity">
    <reaction evidence="1">
        <text>Release of an N-terminal amino acid, Xaa-|-Yaa- from a peptide, amide or arylamide. Xaa is preferably Ala, but may be most amino acids including Pro (slow action). When a terminal hydrophobic residue is followed by a prolyl residue, the two may be released as an intact Xaa-Pro dipeptide.</text>
        <dbReference type="EC" id="3.4.11.2"/>
    </reaction>
</comment>
<evidence type="ECO:0000256" key="5">
    <source>
        <dbReference type="ARBA" id="ARBA00015611"/>
    </source>
</evidence>
<evidence type="ECO:0000256" key="2">
    <source>
        <dbReference type="ARBA" id="ARBA00004496"/>
    </source>
</evidence>
<dbReference type="Pfam" id="PF17900">
    <property type="entry name" value="Peptidase_M1_N"/>
    <property type="match status" value="1"/>
</dbReference>
<dbReference type="GO" id="GO:0016285">
    <property type="term" value="F:alanyl aminopeptidase activity"/>
    <property type="evidence" value="ECO:0007669"/>
    <property type="project" value="UniProtKB-EC"/>
</dbReference>
<dbReference type="Pfam" id="PF01433">
    <property type="entry name" value="Peptidase_M1"/>
    <property type="match status" value="1"/>
</dbReference>
<keyword evidence="17" id="KW-1185">Reference proteome</keyword>
<accession>A0A0F6TQZ0</accession>
<evidence type="ECO:0000256" key="1">
    <source>
        <dbReference type="ARBA" id="ARBA00000098"/>
    </source>
</evidence>
<dbReference type="STRING" id="914150.TQ33_0978"/>
<dbReference type="InterPro" id="IPR045357">
    <property type="entry name" value="Aminopeptidase_N-like_N"/>
</dbReference>
<dbReference type="InterPro" id="IPR042097">
    <property type="entry name" value="Aminopeptidase_N-like_N_sf"/>
</dbReference>
<dbReference type="Gene3D" id="3.30.2010.30">
    <property type="match status" value="1"/>
</dbReference>
<gene>
    <name evidence="16" type="ORF">TQ33_0978</name>
</gene>
<feature type="binding site" evidence="13">
    <location>
        <begin position="599"/>
        <end position="601"/>
    </location>
    <ligand>
        <name>a peptide</name>
        <dbReference type="ChEBI" id="CHEBI:60466"/>
    </ligand>
</feature>
<evidence type="ECO:0000256" key="10">
    <source>
        <dbReference type="ARBA" id="ARBA00022833"/>
    </source>
</evidence>
<dbReference type="GO" id="GO:0008237">
    <property type="term" value="F:metallopeptidase activity"/>
    <property type="evidence" value="ECO:0007669"/>
    <property type="project" value="UniProtKB-KW"/>
</dbReference>
<dbReference type="GO" id="GO:0008270">
    <property type="term" value="F:zinc ion binding"/>
    <property type="evidence" value="ECO:0007669"/>
    <property type="project" value="InterPro"/>
</dbReference>
<evidence type="ECO:0000256" key="9">
    <source>
        <dbReference type="ARBA" id="ARBA00022801"/>
    </source>
</evidence>
<feature type="active site" description="Proton acceptor" evidence="12">
    <location>
        <position position="340"/>
    </location>
</feature>
<evidence type="ECO:0000256" key="4">
    <source>
        <dbReference type="ARBA" id="ARBA00012564"/>
    </source>
</evidence>
<dbReference type="Pfam" id="PF09127">
    <property type="entry name" value="Leuk-A4-hydro_C"/>
    <property type="match status" value="1"/>
</dbReference>
<dbReference type="EMBL" id="CP010975">
    <property type="protein sequence ID" value="AKE51942.1"/>
    <property type="molecule type" value="Genomic_DNA"/>
</dbReference>
<sequence length="644" mass="73279">MKTSYKYLMLVAAFGLTACQQESGNEQPEEQNVVVEKKVETKKEEKKAVQQVQPVDEHSYGNIDEVQLHHLDLELTVNFDAKALEGFVDLTFKRLKDDVSELVLDTRDITIDKTQQWVNDSWQDTPFDLADKDPDLGSKLSIQINDSTQKVRVYYKTQPQASGLQWLTPEQTAGKKHPFVYSQAQAIHARSFIPLQDSPAVRVTYNANLKTPKELLALMSAFNEPDTELDGDYHFEMPQAIPPYLIALGVGNLEFKAMSDRTGVYAEPSLLDPAVAEFDDTERMVQVTEEMYGPYRWGRYDLLILPPSFPYGGMENPRLSFITPTVIAGDKSLVNLIAHELAHSWSGNLVTNATWEDFWLNEGFTSYVENRIMEELFGEKRATMERALSVQGLHEEVKALPKEFTILNVDLNGRDPDDAFSGVPYTKGQMFLTYLEKKFGREVFDAFLVEYFNAHAFQSLTTKEFKKYLKANLLDKHPGVVSMDEIETWIHEPMLPEMMPNPTSDAFTTIDAETKAWLAGEKSLADLESGEWTVHEWLHFINNLPEDLSQEQMVQLDEAFKLTDSSNNEIAHAWLLLSLKSNYDAVMPRLETYLISIGRRKLIVPLYKQLMETDEGATFAKRVYKVARPGYHPLAQGTLDAVVK</sequence>
<evidence type="ECO:0000259" key="15">
    <source>
        <dbReference type="SMART" id="SM01263"/>
    </source>
</evidence>
<dbReference type="InterPro" id="IPR034015">
    <property type="entry name" value="M1_LTA4H"/>
</dbReference>
<dbReference type="Proteomes" id="UP000034071">
    <property type="component" value="Chromosome"/>
</dbReference>
<feature type="active site" description="Proton donor" evidence="12">
    <location>
        <position position="425"/>
    </location>
</feature>
<dbReference type="PANTHER" id="PTHR45726">
    <property type="entry name" value="LEUKOTRIENE A-4 HYDROLASE"/>
    <property type="match status" value="1"/>
</dbReference>
<dbReference type="SUPFAM" id="SSF48371">
    <property type="entry name" value="ARM repeat"/>
    <property type="match status" value="1"/>
</dbReference>
<keyword evidence="11" id="KW-0482">Metalloprotease</keyword>
<keyword evidence="6" id="KW-0963">Cytoplasm</keyword>
<dbReference type="PANTHER" id="PTHR45726:SF3">
    <property type="entry name" value="LEUKOTRIENE A-4 HYDROLASE"/>
    <property type="match status" value="1"/>
</dbReference>
<evidence type="ECO:0000256" key="12">
    <source>
        <dbReference type="PIRSR" id="PIRSR634015-1"/>
    </source>
</evidence>
<evidence type="ECO:0000256" key="11">
    <source>
        <dbReference type="ARBA" id="ARBA00023049"/>
    </source>
</evidence>
<dbReference type="InterPro" id="IPR038502">
    <property type="entry name" value="M1_LTA-4_hydro/amino_C_sf"/>
</dbReference>
<dbReference type="AlphaFoldDB" id="A0A0F6TQZ0"/>
<evidence type="ECO:0000256" key="6">
    <source>
        <dbReference type="ARBA" id="ARBA00022490"/>
    </source>
</evidence>
<dbReference type="SMART" id="SM01263">
    <property type="entry name" value="Leuk-A4-hydro_C"/>
    <property type="match status" value="1"/>
</dbReference>
<feature type="domain" description="Peptidase M1 leukotriene A4 hydrolase/aminopeptidase C-terminal" evidence="15">
    <location>
        <begin position="504"/>
        <end position="643"/>
    </location>
</feature>
<dbReference type="SUPFAM" id="SSF55486">
    <property type="entry name" value="Metalloproteases ('zincins'), catalytic domain"/>
    <property type="match status" value="1"/>
</dbReference>
<comment type="cofactor">
    <cofactor evidence="14">
        <name>Zn(2+)</name>
        <dbReference type="ChEBI" id="CHEBI:29105"/>
    </cofactor>
    <text evidence="14">Binds 1 zinc ion per subunit.</text>
</comment>
<dbReference type="InterPro" id="IPR001930">
    <property type="entry name" value="Peptidase_M1"/>
</dbReference>
<dbReference type="InterPro" id="IPR027268">
    <property type="entry name" value="Peptidase_M4/M1_CTD_sf"/>
</dbReference>
<dbReference type="SUPFAM" id="SSF63737">
    <property type="entry name" value="Leukotriene A4 hydrolase N-terminal domain"/>
    <property type="match status" value="1"/>
</dbReference>
<dbReference type="GO" id="GO:0005737">
    <property type="term" value="C:cytoplasm"/>
    <property type="evidence" value="ECO:0007669"/>
    <property type="project" value="UniProtKB-SubCell"/>
</dbReference>
<dbReference type="RefSeq" id="WP_046561065.1">
    <property type="nucleotide sequence ID" value="NZ_CP010975.1"/>
</dbReference>
<evidence type="ECO:0000313" key="16">
    <source>
        <dbReference type="EMBL" id="AKE51942.1"/>
    </source>
</evidence>
<keyword evidence="7" id="KW-0645">Protease</keyword>
<dbReference type="PROSITE" id="PS51257">
    <property type="entry name" value="PROKAR_LIPOPROTEIN"/>
    <property type="match status" value="1"/>
</dbReference>
<evidence type="ECO:0000256" key="13">
    <source>
        <dbReference type="PIRSR" id="PIRSR634015-2"/>
    </source>
</evidence>
<organism evidence="16 17">
    <name type="scientific">Kangiella geojedonensis</name>
    <dbReference type="NCBI Taxonomy" id="914150"/>
    <lineage>
        <taxon>Bacteria</taxon>
        <taxon>Pseudomonadati</taxon>
        <taxon>Pseudomonadota</taxon>
        <taxon>Gammaproteobacteria</taxon>
        <taxon>Kangiellales</taxon>
        <taxon>Kangiellaceae</taxon>
        <taxon>Kangiella</taxon>
    </lineage>
</organism>
<evidence type="ECO:0000256" key="8">
    <source>
        <dbReference type="ARBA" id="ARBA00022723"/>
    </source>
</evidence>
<protein>
    <recommendedName>
        <fullName evidence="5">Aminopeptidase N</fullName>
        <ecNumber evidence="4">3.4.11.2</ecNumber>
    </recommendedName>
</protein>
<dbReference type="PATRIC" id="fig|914150.5.peg.992"/>
<keyword evidence="8 14" id="KW-0479">Metal-binding</keyword>
<evidence type="ECO:0000256" key="3">
    <source>
        <dbReference type="ARBA" id="ARBA00010136"/>
    </source>
</evidence>
<dbReference type="InterPro" id="IPR049980">
    <property type="entry name" value="LTA4H_cat"/>
</dbReference>
<evidence type="ECO:0000313" key="17">
    <source>
        <dbReference type="Proteomes" id="UP000034071"/>
    </source>
</evidence>
<comment type="subcellular location">
    <subcellularLocation>
        <location evidence="2">Cytoplasm</location>
    </subcellularLocation>
</comment>
<keyword evidence="10 14" id="KW-0862">Zinc</keyword>
<dbReference type="InterPro" id="IPR015211">
    <property type="entry name" value="Peptidase_M1_C"/>
</dbReference>
<evidence type="ECO:0000256" key="14">
    <source>
        <dbReference type="PIRSR" id="PIRSR634015-3"/>
    </source>
</evidence>
<dbReference type="FunFam" id="3.30.2010.30:FF:000001">
    <property type="entry name" value="Leukotriene A(4) hydrolase"/>
    <property type="match status" value="1"/>
</dbReference>
<dbReference type="InterPro" id="IPR014782">
    <property type="entry name" value="Peptidase_M1_dom"/>
</dbReference>
<dbReference type="EC" id="3.4.11.2" evidence="4"/>
<dbReference type="Gene3D" id="1.25.40.320">
    <property type="entry name" value="Peptidase M1, leukotriene A4 hydrolase/aminopeptidase C-terminal domain"/>
    <property type="match status" value="1"/>
</dbReference>